<organism evidence="9 10">
    <name type="scientific">Paenibacillus allorhizoplanae</name>
    <dbReference type="NCBI Taxonomy" id="2905648"/>
    <lineage>
        <taxon>Bacteria</taxon>
        <taxon>Bacillati</taxon>
        <taxon>Bacillota</taxon>
        <taxon>Bacilli</taxon>
        <taxon>Bacillales</taxon>
        <taxon>Paenibacillaceae</taxon>
        <taxon>Paenibacillus</taxon>
    </lineage>
</organism>
<name>A0ABM9CDF7_9BACL</name>
<evidence type="ECO:0000256" key="4">
    <source>
        <dbReference type="ARBA" id="ARBA00022544"/>
    </source>
</evidence>
<feature type="transmembrane region" description="Helical" evidence="8">
    <location>
        <begin position="6"/>
        <end position="28"/>
    </location>
</feature>
<sequence>MLEKGKISAFQLGIMMYPTVLATGFLALPMITSEKAHNDLWMTPVIASLSGFIAIYVAMKLHELYPKETVNQYSKHIIGNIPGYVLSLVYVLVNAYSTGLIARQYAEFVKSCFLFKTPILIIIFSILLLAAFAVRGGVEILARSAVIFTPIFILPLSILLLLIPEMDMRNVLPVMEHGIIPVIKGAIVPQAWFSELFLISYFLPLLTDLKKSRKWSVISLCVIVVTMIFVDLISLFLLGSDTENKIYPILIAIRYISVANFFENLESLLLAMWVVGNFIKISVFYYIAVLSIAQSLKLSEYRPFVFPMGLFILVFSFWDIASFSYLGFILKVISPLFLSLFYMLIPLLLLTLAVLRKRKTTSEGT</sequence>
<feature type="transmembrane region" description="Helical" evidence="8">
    <location>
        <begin position="81"/>
        <end position="101"/>
    </location>
</feature>
<evidence type="ECO:0000256" key="1">
    <source>
        <dbReference type="ARBA" id="ARBA00004141"/>
    </source>
</evidence>
<proteinExistence type="inferred from homology"/>
<evidence type="ECO:0000313" key="9">
    <source>
        <dbReference type="EMBL" id="CAH1209196.1"/>
    </source>
</evidence>
<feature type="transmembrane region" description="Helical" evidence="8">
    <location>
        <begin position="113"/>
        <end position="134"/>
    </location>
</feature>
<feature type="transmembrane region" description="Helical" evidence="8">
    <location>
        <begin position="40"/>
        <end position="61"/>
    </location>
</feature>
<evidence type="ECO:0000256" key="5">
    <source>
        <dbReference type="ARBA" id="ARBA00022692"/>
    </source>
</evidence>
<dbReference type="PANTHER" id="PTHR34975:SF2">
    <property type="entry name" value="SPORE GERMINATION PROTEIN A2"/>
    <property type="match status" value="1"/>
</dbReference>
<keyword evidence="7 8" id="KW-0472">Membrane</keyword>
<comment type="caution">
    <text evidence="9">The sequence shown here is derived from an EMBL/GenBank/DDBJ whole genome shotgun (WGS) entry which is preliminary data.</text>
</comment>
<keyword evidence="10" id="KW-1185">Reference proteome</keyword>
<comment type="similarity">
    <text evidence="2">Belongs to the amino acid-polyamine-organocation (APC) superfamily. Spore germination protein (SGP) (TC 2.A.3.9) family.</text>
</comment>
<keyword evidence="5 8" id="KW-0812">Transmembrane</keyword>
<protein>
    <submittedName>
        <fullName evidence="9">Spore germination protein YndE</fullName>
    </submittedName>
</protein>
<keyword evidence="3" id="KW-0813">Transport</keyword>
<evidence type="ECO:0000256" key="8">
    <source>
        <dbReference type="SAM" id="Phobius"/>
    </source>
</evidence>
<dbReference type="PANTHER" id="PTHR34975">
    <property type="entry name" value="SPORE GERMINATION PROTEIN A2"/>
    <property type="match status" value="1"/>
</dbReference>
<comment type="subcellular location">
    <subcellularLocation>
        <location evidence="1">Membrane</location>
        <topology evidence="1">Multi-pass membrane protein</topology>
    </subcellularLocation>
</comment>
<feature type="transmembrane region" description="Helical" evidence="8">
    <location>
        <begin position="268"/>
        <end position="292"/>
    </location>
</feature>
<feature type="transmembrane region" description="Helical" evidence="8">
    <location>
        <begin position="336"/>
        <end position="355"/>
    </location>
</feature>
<feature type="transmembrane region" description="Helical" evidence="8">
    <location>
        <begin position="140"/>
        <end position="162"/>
    </location>
</feature>
<keyword evidence="6 8" id="KW-1133">Transmembrane helix</keyword>
<feature type="transmembrane region" description="Helical" evidence="8">
    <location>
        <begin position="304"/>
        <end position="330"/>
    </location>
</feature>
<gene>
    <name evidence="9" type="primary">yndE_8</name>
    <name evidence="9" type="ORF">PAECIP111891_03267</name>
</gene>
<dbReference type="InterPro" id="IPR004761">
    <property type="entry name" value="Spore_GerAB"/>
</dbReference>
<evidence type="ECO:0000256" key="3">
    <source>
        <dbReference type="ARBA" id="ARBA00022448"/>
    </source>
</evidence>
<accession>A0ABM9CDF7</accession>
<dbReference type="EMBL" id="CAKMMW010000009">
    <property type="protein sequence ID" value="CAH1209196.1"/>
    <property type="molecule type" value="Genomic_DNA"/>
</dbReference>
<evidence type="ECO:0000256" key="7">
    <source>
        <dbReference type="ARBA" id="ARBA00023136"/>
    </source>
</evidence>
<evidence type="ECO:0000256" key="6">
    <source>
        <dbReference type="ARBA" id="ARBA00022989"/>
    </source>
</evidence>
<keyword evidence="4" id="KW-0309">Germination</keyword>
<evidence type="ECO:0000313" key="10">
    <source>
        <dbReference type="Proteomes" id="UP000838821"/>
    </source>
</evidence>
<feature type="transmembrane region" description="Helical" evidence="8">
    <location>
        <begin position="182"/>
        <end position="203"/>
    </location>
</feature>
<dbReference type="Pfam" id="PF03845">
    <property type="entry name" value="Spore_permease"/>
    <property type="match status" value="1"/>
</dbReference>
<reference evidence="9" key="1">
    <citation type="submission" date="2022-01" db="EMBL/GenBank/DDBJ databases">
        <authorList>
            <person name="Criscuolo A."/>
        </authorList>
    </citation>
    <scope>NUCLEOTIDE SEQUENCE</scope>
    <source>
        <strain evidence="9">CIP111891</strain>
    </source>
</reference>
<dbReference type="NCBIfam" id="TIGR00912">
    <property type="entry name" value="2A0309"/>
    <property type="match status" value="1"/>
</dbReference>
<dbReference type="RefSeq" id="WP_276574867.1">
    <property type="nucleotide sequence ID" value="NZ_CAKMMW010000009.1"/>
</dbReference>
<dbReference type="Proteomes" id="UP000838821">
    <property type="component" value="Unassembled WGS sequence"/>
</dbReference>
<feature type="transmembrane region" description="Helical" evidence="8">
    <location>
        <begin position="215"/>
        <end position="239"/>
    </location>
</feature>
<evidence type="ECO:0000256" key="2">
    <source>
        <dbReference type="ARBA" id="ARBA00007998"/>
    </source>
</evidence>